<dbReference type="EMBL" id="JAVRRJ010000001">
    <property type="protein sequence ID" value="KAK5090327.1"/>
    <property type="molecule type" value="Genomic_DNA"/>
</dbReference>
<keyword evidence="2" id="KW-1185">Reference proteome</keyword>
<reference evidence="1 2" key="1">
    <citation type="submission" date="2023-08" db="EMBL/GenBank/DDBJ databases">
        <title>Black Yeasts Isolated from many extreme environments.</title>
        <authorList>
            <person name="Coleine C."/>
            <person name="Stajich J.E."/>
            <person name="Selbmann L."/>
        </authorList>
    </citation>
    <scope>NUCLEOTIDE SEQUENCE [LARGE SCALE GENOMIC DNA]</scope>
    <source>
        <strain evidence="1 2">CCFEE 5910</strain>
    </source>
</reference>
<dbReference type="Proteomes" id="UP001309876">
    <property type="component" value="Unassembled WGS sequence"/>
</dbReference>
<name>A0AAN7Y9F4_9EURO</name>
<accession>A0AAN7Y9F4</accession>
<proteinExistence type="predicted"/>
<gene>
    <name evidence="1" type="ORF">LTR05_000499</name>
</gene>
<evidence type="ECO:0000313" key="1">
    <source>
        <dbReference type="EMBL" id="KAK5090327.1"/>
    </source>
</evidence>
<sequence length="225" mass="26402">MLGHSFYLPHEEIEPVLQRTGLADRYNGEFMYVSPIHVDRFLKALLFQFFKATTRATFKYYQDLCSPNKFTKLSRDRLLATSIVLIIVAGSQQSKAVEKAVARHRRGQQVDKDEVYKQIQEIEDYINDLIIELWRYKFEGPRRWDKDNSRERVRAHAAKQFDLMGRFKSSYQPFANDLEGLSTELPSDINDRKFGIQNIDRLLKKFYLAVFPTDVVPDPDDKVKT</sequence>
<comment type="caution">
    <text evidence="1">The sequence shown here is derived from an EMBL/GenBank/DDBJ whole genome shotgun (WGS) entry which is preliminary data.</text>
</comment>
<evidence type="ECO:0000313" key="2">
    <source>
        <dbReference type="Proteomes" id="UP001309876"/>
    </source>
</evidence>
<dbReference type="AlphaFoldDB" id="A0AAN7Y9F4"/>
<organism evidence="1 2">
    <name type="scientific">Lithohypha guttulata</name>
    <dbReference type="NCBI Taxonomy" id="1690604"/>
    <lineage>
        <taxon>Eukaryota</taxon>
        <taxon>Fungi</taxon>
        <taxon>Dikarya</taxon>
        <taxon>Ascomycota</taxon>
        <taxon>Pezizomycotina</taxon>
        <taxon>Eurotiomycetes</taxon>
        <taxon>Chaetothyriomycetidae</taxon>
        <taxon>Chaetothyriales</taxon>
        <taxon>Trichomeriaceae</taxon>
        <taxon>Lithohypha</taxon>
    </lineage>
</organism>
<protein>
    <submittedName>
        <fullName evidence="1">Uncharacterized protein</fullName>
    </submittedName>
</protein>